<dbReference type="Pfam" id="PF04093">
    <property type="entry name" value="MreD"/>
    <property type="match status" value="1"/>
</dbReference>
<gene>
    <name evidence="9" type="ORF">AVDCRST_MAG46-2148</name>
</gene>
<dbReference type="Gene3D" id="1.10.1760.20">
    <property type="match status" value="1"/>
</dbReference>
<keyword evidence="5" id="KW-0133">Cell shape</keyword>
<accession>A0A6J4M1F9</accession>
<feature type="transmembrane region" description="Helical" evidence="8">
    <location>
        <begin position="36"/>
        <end position="62"/>
    </location>
</feature>
<evidence type="ECO:0000256" key="1">
    <source>
        <dbReference type="ARBA" id="ARBA00004651"/>
    </source>
</evidence>
<keyword evidence="3" id="KW-1003">Cell membrane</keyword>
<feature type="transmembrane region" description="Helical" evidence="8">
    <location>
        <begin position="6"/>
        <end position="24"/>
    </location>
</feature>
<evidence type="ECO:0000256" key="5">
    <source>
        <dbReference type="ARBA" id="ARBA00022960"/>
    </source>
</evidence>
<evidence type="ECO:0000256" key="6">
    <source>
        <dbReference type="ARBA" id="ARBA00022989"/>
    </source>
</evidence>
<keyword evidence="6 8" id="KW-1133">Transmembrane helix</keyword>
<protein>
    <submittedName>
        <fullName evidence="9">Rod shape-determining protein MreD</fullName>
    </submittedName>
</protein>
<organism evidence="9">
    <name type="scientific">uncultured Nocardioidaceae bacterium</name>
    <dbReference type="NCBI Taxonomy" id="253824"/>
    <lineage>
        <taxon>Bacteria</taxon>
        <taxon>Bacillati</taxon>
        <taxon>Actinomycetota</taxon>
        <taxon>Actinomycetes</taxon>
        <taxon>Propionibacteriales</taxon>
        <taxon>Nocardioidaceae</taxon>
        <taxon>environmental samples</taxon>
    </lineage>
</organism>
<evidence type="ECO:0000256" key="2">
    <source>
        <dbReference type="ARBA" id="ARBA00007776"/>
    </source>
</evidence>
<proteinExistence type="inferred from homology"/>
<comment type="similarity">
    <text evidence="2">Belongs to the MreD family.</text>
</comment>
<keyword evidence="7 8" id="KW-0472">Membrane</keyword>
<dbReference type="InterPro" id="IPR007227">
    <property type="entry name" value="Cell_shape_determining_MreD"/>
</dbReference>
<evidence type="ECO:0000256" key="8">
    <source>
        <dbReference type="SAM" id="Phobius"/>
    </source>
</evidence>
<keyword evidence="4 8" id="KW-0812">Transmembrane</keyword>
<dbReference type="GO" id="GO:0008360">
    <property type="term" value="P:regulation of cell shape"/>
    <property type="evidence" value="ECO:0007669"/>
    <property type="project" value="UniProtKB-KW"/>
</dbReference>
<name>A0A6J4M1F9_9ACTN</name>
<evidence type="ECO:0000313" key="9">
    <source>
        <dbReference type="EMBL" id="CAA9343693.1"/>
    </source>
</evidence>
<dbReference type="NCBIfam" id="TIGR03426">
    <property type="entry name" value="shape_MreD"/>
    <property type="match status" value="1"/>
</dbReference>
<dbReference type="GO" id="GO:0005886">
    <property type="term" value="C:plasma membrane"/>
    <property type="evidence" value="ECO:0007669"/>
    <property type="project" value="UniProtKB-SubCell"/>
</dbReference>
<evidence type="ECO:0000256" key="3">
    <source>
        <dbReference type="ARBA" id="ARBA00022475"/>
    </source>
</evidence>
<comment type="subcellular location">
    <subcellularLocation>
        <location evidence="1">Cell membrane</location>
        <topology evidence="1">Multi-pass membrane protein</topology>
    </subcellularLocation>
</comment>
<feature type="transmembrane region" description="Helical" evidence="8">
    <location>
        <begin position="98"/>
        <end position="122"/>
    </location>
</feature>
<evidence type="ECO:0000256" key="4">
    <source>
        <dbReference type="ARBA" id="ARBA00022692"/>
    </source>
</evidence>
<reference evidence="9" key="1">
    <citation type="submission" date="2020-02" db="EMBL/GenBank/DDBJ databases">
        <authorList>
            <person name="Meier V. D."/>
        </authorList>
    </citation>
    <scope>NUCLEOTIDE SEQUENCE</scope>
    <source>
        <strain evidence="9">AVDCRST_MAG46</strain>
    </source>
</reference>
<feature type="transmembrane region" description="Helical" evidence="8">
    <location>
        <begin position="74"/>
        <end position="91"/>
    </location>
</feature>
<dbReference type="AlphaFoldDB" id="A0A6J4M1F9"/>
<feature type="transmembrane region" description="Helical" evidence="8">
    <location>
        <begin position="142"/>
        <end position="160"/>
    </location>
</feature>
<sequence length="173" mass="17631">MPLVRTALTAALVVLAVSLQAGLLSQIAIAGVVPDLVLLVVVAVAFVHGPTHGAVVGLLAGLTLDLAPPADHTAGRWALALVVVGYLAGMVRSDATGSAVAALMTVGACAFVGASVFALSGLVLVDPGVTVERVLEVLPVQVLYDLAVTVVVLPPVITLMRRLEPAQERWVHA</sequence>
<dbReference type="EMBL" id="CADCUD010000147">
    <property type="protein sequence ID" value="CAA9343693.1"/>
    <property type="molecule type" value="Genomic_DNA"/>
</dbReference>
<evidence type="ECO:0000256" key="7">
    <source>
        <dbReference type="ARBA" id="ARBA00023136"/>
    </source>
</evidence>